<dbReference type="SUPFAM" id="SSF55103">
    <property type="entry name" value="FAD-linked oxidases, C-terminal domain"/>
    <property type="match status" value="1"/>
</dbReference>
<evidence type="ECO:0000313" key="6">
    <source>
        <dbReference type="EMBL" id="SUZ69718.1"/>
    </source>
</evidence>
<keyword evidence="4" id="KW-0274">FAD</keyword>
<dbReference type="Gene3D" id="1.10.45.10">
    <property type="entry name" value="Vanillyl-alcohol Oxidase, Chain A, domain 4"/>
    <property type="match status" value="1"/>
</dbReference>
<name>A0A381PT78_9ZZZZ</name>
<dbReference type="PROSITE" id="PS51387">
    <property type="entry name" value="FAD_PCMH"/>
    <property type="match status" value="1"/>
</dbReference>
<dbReference type="GO" id="GO:0003824">
    <property type="term" value="F:catalytic activity"/>
    <property type="evidence" value="ECO:0007669"/>
    <property type="project" value="InterPro"/>
</dbReference>
<dbReference type="InterPro" id="IPR006094">
    <property type="entry name" value="Oxid_FAD_bind_N"/>
</dbReference>
<dbReference type="GO" id="GO:0022904">
    <property type="term" value="P:respiratory electron transport chain"/>
    <property type="evidence" value="ECO:0007669"/>
    <property type="project" value="TreeGrafter"/>
</dbReference>
<dbReference type="SUPFAM" id="SSF56176">
    <property type="entry name" value="FAD-binding/transporter-associated domain-like"/>
    <property type="match status" value="1"/>
</dbReference>
<dbReference type="InterPro" id="IPR051264">
    <property type="entry name" value="FAD-oxidored/transferase_4"/>
</dbReference>
<dbReference type="PANTHER" id="PTHR43716:SF2">
    <property type="entry name" value="BLL6224 PROTEIN"/>
    <property type="match status" value="1"/>
</dbReference>
<dbReference type="InterPro" id="IPR016169">
    <property type="entry name" value="FAD-bd_PCMH_sub2"/>
</dbReference>
<dbReference type="Pfam" id="PF02913">
    <property type="entry name" value="FAD-oxidase_C"/>
    <property type="match status" value="1"/>
</dbReference>
<dbReference type="InterPro" id="IPR016166">
    <property type="entry name" value="FAD-bd_PCMH"/>
</dbReference>
<evidence type="ECO:0000256" key="1">
    <source>
        <dbReference type="ARBA" id="ARBA00001974"/>
    </source>
</evidence>
<organism evidence="6">
    <name type="scientific">marine metagenome</name>
    <dbReference type="NCBI Taxonomy" id="408172"/>
    <lineage>
        <taxon>unclassified sequences</taxon>
        <taxon>metagenomes</taxon>
        <taxon>ecological metagenomes</taxon>
    </lineage>
</organism>
<dbReference type="InterPro" id="IPR016164">
    <property type="entry name" value="FAD-linked_Oxase-like_C"/>
</dbReference>
<dbReference type="Gene3D" id="3.30.43.10">
    <property type="entry name" value="Uridine Diphospho-n-acetylenolpyruvylglucosamine Reductase, domain 2"/>
    <property type="match status" value="1"/>
</dbReference>
<evidence type="ECO:0000256" key="2">
    <source>
        <dbReference type="ARBA" id="ARBA00008000"/>
    </source>
</evidence>
<protein>
    <recommendedName>
        <fullName evidence="5">FAD-binding PCMH-type domain-containing protein</fullName>
    </recommendedName>
</protein>
<accession>A0A381PT78</accession>
<dbReference type="InterPro" id="IPR016171">
    <property type="entry name" value="Vanillyl_alc_oxidase_C-sub2"/>
</dbReference>
<dbReference type="PANTHER" id="PTHR43716">
    <property type="entry name" value="D-2-HYDROXYGLUTARATE DEHYDROGENASE, MITOCHONDRIAL"/>
    <property type="match status" value="1"/>
</dbReference>
<proteinExistence type="inferred from homology"/>
<evidence type="ECO:0000256" key="4">
    <source>
        <dbReference type="ARBA" id="ARBA00022827"/>
    </source>
</evidence>
<dbReference type="Pfam" id="PF01565">
    <property type="entry name" value="FAD_binding_4"/>
    <property type="match status" value="1"/>
</dbReference>
<dbReference type="Gene3D" id="3.30.70.2740">
    <property type="match status" value="1"/>
</dbReference>
<evidence type="ECO:0000256" key="3">
    <source>
        <dbReference type="ARBA" id="ARBA00022630"/>
    </source>
</evidence>
<evidence type="ECO:0000259" key="5">
    <source>
        <dbReference type="PROSITE" id="PS51387"/>
    </source>
</evidence>
<dbReference type="InterPro" id="IPR004113">
    <property type="entry name" value="FAD-bd_oxidored_4_C"/>
</dbReference>
<dbReference type="EMBL" id="UINC01001070">
    <property type="protein sequence ID" value="SUZ69718.1"/>
    <property type="molecule type" value="Genomic_DNA"/>
</dbReference>
<dbReference type="Gene3D" id="3.30.70.2190">
    <property type="match status" value="1"/>
</dbReference>
<dbReference type="InterPro" id="IPR016167">
    <property type="entry name" value="FAD-bd_PCMH_sub1"/>
</dbReference>
<gene>
    <name evidence="6" type="ORF">METZ01_LOCUS22572</name>
</gene>
<feature type="domain" description="FAD-binding PCMH-type" evidence="5">
    <location>
        <begin position="39"/>
        <end position="222"/>
    </location>
</feature>
<dbReference type="FunFam" id="1.10.45.10:FF:000001">
    <property type="entry name" value="D-lactate dehydrogenase mitochondrial"/>
    <property type="match status" value="1"/>
</dbReference>
<sequence length="471" mass="52144">MSQNLNQFLKEFELIVGANNCISDQSIIKNYLEDWRGQIRGSTPIMLFPKTLDEVQQIVSFCFRNDIKIISQGGNTSLCGANVPQSNEHQLEIILNTSKLNKFLSIDPYNQSIIVESGCILQNIQEIADDNDLFFPLSLSAEGSCQIGGNASTNAGGVNVLKYGMARDQIMGIEVVLPDGSIFSDLKSLKKDNTGYDLKQLFIGAEGTLGVITKISLKLASKPKNTVTCMVAVKSVNDAITLLQNTKIAFGDNVSAFEFMSDTCIQAIEKHLGHIKLPIGSSHSWQIIFEIINHGEQDIISFLEDNMKSHHIIDGLIANSEKEKDEIWLVRHSISEAEKLSGNGIHHDISIPIKRIPEFLTMTKPAMERIVGKSIVYTFGHLGDGNLHFTKQQPETISESDFLDKTHEINREVHNAAETLGGSFSAEHGIGSKLMDDLVHFSDPVKIQLMKTIKKSVDPKNIMNPNKLIKI</sequence>
<dbReference type="AlphaFoldDB" id="A0A381PT78"/>
<dbReference type="Gene3D" id="3.30.465.10">
    <property type="match status" value="1"/>
</dbReference>
<comment type="cofactor">
    <cofactor evidence="1">
        <name>FAD</name>
        <dbReference type="ChEBI" id="CHEBI:57692"/>
    </cofactor>
</comment>
<dbReference type="InterPro" id="IPR036318">
    <property type="entry name" value="FAD-bd_PCMH-like_sf"/>
</dbReference>
<dbReference type="GO" id="GO:0071949">
    <property type="term" value="F:FAD binding"/>
    <property type="evidence" value="ECO:0007669"/>
    <property type="project" value="InterPro"/>
</dbReference>
<reference evidence="6" key="1">
    <citation type="submission" date="2018-05" db="EMBL/GenBank/DDBJ databases">
        <authorList>
            <person name="Lanie J.A."/>
            <person name="Ng W.-L."/>
            <person name="Kazmierczak K.M."/>
            <person name="Andrzejewski T.M."/>
            <person name="Davidsen T.M."/>
            <person name="Wayne K.J."/>
            <person name="Tettelin H."/>
            <person name="Glass J.I."/>
            <person name="Rusch D."/>
            <person name="Podicherti R."/>
            <person name="Tsui H.-C.T."/>
            <person name="Winkler M.E."/>
        </authorList>
    </citation>
    <scope>NUCLEOTIDE SEQUENCE</scope>
</reference>
<comment type="similarity">
    <text evidence="2">Belongs to the FAD-binding oxidoreductase/transferase type 4 family.</text>
</comment>
<keyword evidence="3" id="KW-0285">Flavoprotein</keyword>